<dbReference type="PANTHER" id="PTHR30625">
    <property type="entry name" value="PROTEIN TOLQ"/>
    <property type="match status" value="1"/>
</dbReference>
<evidence type="ECO:0000313" key="12">
    <source>
        <dbReference type="EMBL" id="SFV65579.1"/>
    </source>
</evidence>
<dbReference type="InterPro" id="IPR050790">
    <property type="entry name" value="ExbB/TolQ_transport"/>
</dbReference>
<proteinExistence type="inferred from homology"/>
<keyword evidence="5" id="KW-0132">Cell division</keyword>
<evidence type="ECO:0000256" key="6">
    <source>
        <dbReference type="ARBA" id="ARBA00022692"/>
    </source>
</evidence>
<dbReference type="InterPro" id="IPR014163">
    <property type="entry name" value="Tol-Pal_TolQ"/>
</dbReference>
<protein>
    <submittedName>
        <fullName evidence="12">MotA/TolQ/ExbB proton channel family protein</fullName>
    </submittedName>
</protein>
<organism evidence="12">
    <name type="scientific">hydrothermal vent metagenome</name>
    <dbReference type="NCBI Taxonomy" id="652676"/>
    <lineage>
        <taxon>unclassified sequences</taxon>
        <taxon>metagenomes</taxon>
        <taxon>ecological metagenomes</taxon>
    </lineage>
</organism>
<evidence type="ECO:0000256" key="8">
    <source>
        <dbReference type="ARBA" id="ARBA00023136"/>
    </source>
</evidence>
<dbReference type="GO" id="GO:0017038">
    <property type="term" value="P:protein import"/>
    <property type="evidence" value="ECO:0007669"/>
    <property type="project" value="TreeGrafter"/>
</dbReference>
<reference evidence="12" key="1">
    <citation type="submission" date="2016-10" db="EMBL/GenBank/DDBJ databases">
        <authorList>
            <person name="de Groot N.N."/>
        </authorList>
    </citation>
    <scope>NUCLEOTIDE SEQUENCE</scope>
</reference>
<evidence type="ECO:0000256" key="2">
    <source>
        <dbReference type="ARBA" id="ARBA00010442"/>
    </source>
</evidence>
<evidence type="ECO:0000256" key="10">
    <source>
        <dbReference type="SAM" id="Phobius"/>
    </source>
</evidence>
<keyword evidence="9" id="KW-0131">Cell cycle</keyword>
<dbReference type="AlphaFoldDB" id="A0A1W1CIH5"/>
<dbReference type="PANTHER" id="PTHR30625:SF3">
    <property type="entry name" value="TOL-PAL SYSTEM PROTEIN TOLQ"/>
    <property type="match status" value="1"/>
</dbReference>
<dbReference type="EMBL" id="FPHJ01000048">
    <property type="protein sequence ID" value="SFV65579.1"/>
    <property type="molecule type" value="Genomic_DNA"/>
</dbReference>
<gene>
    <name evidence="12" type="ORF">MNB_SUP05-5-283</name>
</gene>
<dbReference type="GO" id="GO:0043213">
    <property type="term" value="P:bacteriocin transport"/>
    <property type="evidence" value="ECO:0007669"/>
    <property type="project" value="InterPro"/>
</dbReference>
<comment type="similarity">
    <text evidence="2">Belongs to the ExbB/TolQ family.</text>
</comment>
<evidence type="ECO:0000259" key="11">
    <source>
        <dbReference type="Pfam" id="PF01618"/>
    </source>
</evidence>
<evidence type="ECO:0000256" key="4">
    <source>
        <dbReference type="ARBA" id="ARBA00022519"/>
    </source>
</evidence>
<keyword evidence="6 10" id="KW-0812">Transmembrane</keyword>
<feature type="transmembrane region" description="Helical" evidence="10">
    <location>
        <begin position="121"/>
        <end position="144"/>
    </location>
</feature>
<dbReference type="Pfam" id="PF01618">
    <property type="entry name" value="MotA_ExbB"/>
    <property type="match status" value="1"/>
</dbReference>
<feature type="transmembrane region" description="Helical" evidence="10">
    <location>
        <begin position="16"/>
        <end position="38"/>
    </location>
</feature>
<dbReference type="NCBIfam" id="TIGR02796">
    <property type="entry name" value="tolQ"/>
    <property type="match status" value="1"/>
</dbReference>
<evidence type="ECO:0000256" key="5">
    <source>
        <dbReference type="ARBA" id="ARBA00022618"/>
    </source>
</evidence>
<comment type="subcellular location">
    <subcellularLocation>
        <location evidence="1">Cell membrane</location>
        <topology evidence="1">Multi-pass membrane protein</topology>
    </subcellularLocation>
</comment>
<evidence type="ECO:0000256" key="7">
    <source>
        <dbReference type="ARBA" id="ARBA00022989"/>
    </source>
</evidence>
<accession>A0A1W1CIH5</accession>
<evidence type="ECO:0000256" key="3">
    <source>
        <dbReference type="ARBA" id="ARBA00022475"/>
    </source>
</evidence>
<keyword evidence="3" id="KW-1003">Cell membrane</keyword>
<dbReference type="InterPro" id="IPR002898">
    <property type="entry name" value="MotA_ExbB_proton_chnl"/>
</dbReference>
<dbReference type="GO" id="GO:0005886">
    <property type="term" value="C:plasma membrane"/>
    <property type="evidence" value="ECO:0007669"/>
    <property type="project" value="UniProtKB-SubCell"/>
</dbReference>
<feature type="transmembrane region" description="Helical" evidence="10">
    <location>
        <begin position="164"/>
        <end position="186"/>
    </location>
</feature>
<keyword evidence="8 10" id="KW-0472">Membrane</keyword>
<keyword evidence="7 10" id="KW-1133">Transmembrane helix</keyword>
<evidence type="ECO:0000256" key="9">
    <source>
        <dbReference type="ARBA" id="ARBA00023306"/>
    </source>
</evidence>
<name>A0A1W1CIH5_9ZZZZ</name>
<sequence length="214" mass="24060">MSEQLSILDLIINASLLVQLIMFILVLMSIYSFTIIIAKRKILSKVRLEIKKFNKVFKSNQSLDKLYQTMKNGDKSIINTIFIKGFEEYEVETSNDNSSDRSYQKMQTTLTSKLEKVGYRLSSLAMIGSIAPFIGLFGTVWGIMHSFIGLTAVKQATIAVVAPGIAEALIATAIGLITAIPATMAYNSFMTKMDLLYQEHENIINEIYILLQRR</sequence>
<keyword evidence="4" id="KW-0997">Cell inner membrane</keyword>
<dbReference type="GO" id="GO:0051301">
    <property type="term" value="P:cell division"/>
    <property type="evidence" value="ECO:0007669"/>
    <property type="project" value="UniProtKB-KW"/>
</dbReference>
<evidence type="ECO:0000256" key="1">
    <source>
        <dbReference type="ARBA" id="ARBA00004651"/>
    </source>
</evidence>
<feature type="domain" description="MotA/TolQ/ExbB proton channel" evidence="11">
    <location>
        <begin position="75"/>
        <end position="201"/>
    </location>
</feature>